<dbReference type="SUPFAM" id="SSF82861">
    <property type="entry name" value="Mechanosensitive channel protein MscS (YggB), transmembrane region"/>
    <property type="match status" value="1"/>
</dbReference>
<feature type="region of interest" description="Disordered" evidence="1">
    <location>
        <begin position="367"/>
        <end position="386"/>
    </location>
</feature>
<dbReference type="Pfam" id="PF00924">
    <property type="entry name" value="MS_channel_2nd"/>
    <property type="match status" value="1"/>
</dbReference>
<dbReference type="AlphaFoldDB" id="A0A6P1T6Y9"/>
<keyword evidence="2" id="KW-0472">Membrane</keyword>
<name>A0A6P1T6Y9_9RHOB</name>
<evidence type="ECO:0000313" key="4">
    <source>
        <dbReference type="EMBL" id="QHQ37049.1"/>
    </source>
</evidence>
<dbReference type="SUPFAM" id="SSF50182">
    <property type="entry name" value="Sm-like ribonucleoproteins"/>
    <property type="match status" value="1"/>
</dbReference>
<sequence>MEPDNSLVDFFVRLRDEIARLPDFVLPLAGILAAIVTAIALHALIYRIVFARIETRFGLTTSLLNKARRPARLAFVLVALILTVPLVQLPNDWQGGIRHAASVMLITLIGWTLIVLVNYFAERSTRRYRMDIDDNLMARKHITQMRVLRRTAVIIIGMVTAGIVLLTFEGVQKYGVSLFASAGAAGLVVGFAARPVLANLIAGVQIAITQPIRLGDVVIVEDEWGWIEEIYSTFVVVRIWDWRRMVVPLSYFIEQPFQNWTRESAAIIGTVTWELDHTAPIAEMRAKLTELLEDHKHWDRDVANLQVTESQTHTITVRALMSARTSPRAWDLRCDIREAMLTWLKDEHPHALPRIRGEMNMQAEVASKGTLKNGSDTRPSELAEPG</sequence>
<dbReference type="GO" id="GO:0008381">
    <property type="term" value="F:mechanosensitive monoatomic ion channel activity"/>
    <property type="evidence" value="ECO:0007669"/>
    <property type="project" value="UniProtKB-ARBA"/>
</dbReference>
<reference evidence="4 5" key="1">
    <citation type="submission" date="2019-12" db="EMBL/GenBank/DDBJ databases">
        <title>Complete genome sequence of Algicella marina strain 9Alg 56(T) isolated from the red alga Tichocarpus crinitus.</title>
        <authorList>
            <person name="Kim S.-G."/>
            <person name="Nedashkovskaya O.I."/>
        </authorList>
    </citation>
    <scope>NUCLEOTIDE SEQUENCE [LARGE SCALE GENOMIC DNA]</scope>
    <source>
        <strain evidence="4 5">9Alg 56</strain>
    </source>
</reference>
<organism evidence="4 5">
    <name type="scientific">Algicella marina</name>
    <dbReference type="NCBI Taxonomy" id="2683284"/>
    <lineage>
        <taxon>Bacteria</taxon>
        <taxon>Pseudomonadati</taxon>
        <taxon>Pseudomonadota</taxon>
        <taxon>Alphaproteobacteria</taxon>
        <taxon>Rhodobacterales</taxon>
        <taxon>Paracoccaceae</taxon>
        <taxon>Algicella</taxon>
    </lineage>
</organism>
<protein>
    <submittedName>
        <fullName evidence="4">Mechanosensitive ion channel</fullName>
    </submittedName>
</protein>
<feature type="domain" description="Mechanosensitive ion channel MscS" evidence="3">
    <location>
        <begin position="196"/>
        <end position="262"/>
    </location>
</feature>
<evidence type="ECO:0000256" key="1">
    <source>
        <dbReference type="SAM" id="MobiDB-lite"/>
    </source>
</evidence>
<evidence type="ECO:0000313" key="5">
    <source>
        <dbReference type="Proteomes" id="UP000464495"/>
    </source>
</evidence>
<feature type="transmembrane region" description="Helical" evidence="2">
    <location>
        <begin position="101"/>
        <end position="121"/>
    </location>
</feature>
<dbReference type="PANTHER" id="PTHR30566">
    <property type="entry name" value="YNAI-RELATED MECHANOSENSITIVE ION CHANNEL"/>
    <property type="match status" value="1"/>
</dbReference>
<keyword evidence="5" id="KW-1185">Reference proteome</keyword>
<keyword evidence="2" id="KW-1133">Transmembrane helix</keyword>
<proteinExistence type="predicted"/>
<dbReference type="RefSeq" id="WP_161863592.1">
    <property type="nucleotide sequence ID" value="NZ_CP046620.1"/>
</dbReference>
<dbReference type="InterPro" id="IPR011014">
    <property type="entry name" value="MscS_channel_TM-2"/>
</dbReference>
<keyword evidence="2" id="KW-0812">Transmembrane</keyword>
<feature type="transmembrane region" description="Helical" evidence="2">
    <location>
        <begin position="24"/>
        <end position="50"/>
    </location>
</feature>
<dbReference type="InterPro" id="IPR006685">
    <property type="entry name" value="MscS_channel_2nd"/>
</dbReference>
<dbReference type="KEGG" id="amaq:GO499_18610"/>
<feature type="transmembrane region" description="Helical" evidence="2">
    <location>
        <begin position="71"/>
        <end position="89"/>
    </location>
</feature>
<dbReference type="GO" id="GO:0016020">
    <property type="term" value="C:membrane"/>
    <property type="evidence" value="ECO:0007669"/>
    <property type="project" value="InterPro"/>
</dbReference>
<accession>A0A6P1T6Y9</accession>
<dbReference type="PANTHER" id="PTHR30566:SF25">
    <property type="entry name" value="INNER MEMBRANE PROTEIN"/>
    <property type="match status" value="1"/>
</dbReference>
<gene>
    <name evidence="4" type="ORF">GO499_18610</name>
</gene>
<dbReference type="EMBL" id="CP046620">
    <property type="protein sequence ID" value="QHQ37049.1"/>
    <property type="molecule type" value="Genomic_DNA"/>
</dbReference>
<dbReference type="Proteomes" id="UP000464495">
    <property type="component" value="Chromosome"/>
</dbReference>
<evidence type="ECO:0000256" key="2">
    <source>
        <dbReference type="SAM" id="Phobius"/>
    </source>
</evidence>
<dbReference type="InterPro" id="IPR010920">
    <property type="entry name" value="LSM_dom_sf"/>
</dbReference>
<feature type="transmembrane region" description="Helical" evidence="2">
    <location>
        <begin position="174"/>
        <end position="193"/>
    </location>
</feature>
<evidence type="ECO:0000259" key="3">
    <source>
        <dbReference type="Pfam" id="PF00924"/>
    </source>
</evidence>
<dbReference type="Gene3D" id="1.10.287.1260">
    <property type="match status" value="1"/>
</dbReference>
<feature type="transmembrane region" description="Helical" evidence="2">
    <location>
        <begin position="147"/>
        <end position="168"/>
    </location>
</feature>